<dbReference type="GO" id="GO:0016301">
    <property type="term" value="F:kinase activity"/>
    <property type="evidence" value="ECO:0007669"/>
    <property type="project" value="UniProtKB-KW"/>
</dbReference>
<name>A0AAQ3QV02_9BACT</name>
<organism evidence="5 6">
    <name type="scientific">Rubellicoccus peritrichatus</name>
    <dbReference type="NCBI Taxonomy" id="3080537"/>
    <lineage>
        <taxon>Bacteria</taxon>
        <taxon>Pseudomonadati</taxon>
        <taxon>Verrucomicrobiota</taxon>
        <taxon>Opitutia</taxon>
        <taxon>Puniceicoccales</taxon>
        <taxon>Cerasicoccaceae</taxon>
        <taxon>Rubellicoccus</taxon>
    </lineage>
</organism>
<feature type="domain" description="Carbohydrate kinase PfkB" evidence="4">
    <location>
        <begin position="16"/>
        <end position="346"/>
    </location>
</feature>
<evidence type="ECO:0000256" key="1">
    <source>
        <dbReference type="ARBA" id="ARBA00010688"/>
    </source>
</evidence>
<dbReference type="PANTHER" id="PTHR43320">
    <property type="entry name" value="SUGAR KINASE"/>
    <property type="match status" value="1"/>
</dbReference>
<evidence type="ECO:0000313" key="5">
    <source>
        <dbReference type="EMBL" id="WOO40998.1"/>
    </source>
</evidence>
<dbReference type="Gene3D" id="3.40.1190.20">
    <property type="match status" value="1"/>
</dbReference>
<sequence length="365" mass="39696">MAIEIKSAESCHYDCISLGEIMLRLDPGEGRVHTARQFTAWEGGGEYNVTRGLRRCFGLRTAVVTAFADNPVGRLVEDFILQGGVDTQFIKWTPYDGIGRTVRNGLNFTERGFGIRGAVGTPDRGNTAASQLKPGDIDWEHIFGKLGARWFHTGGIFAALGDATPDVVIEAVKIAKKHGTIVSYDLNYRPSLWESIGGHARCQEVNREIAQYVDVMIGNEEDFTACLGFEVEGVDENISEIEIDSFKSMIEQAVKTFPNFKATATTLRAVKTATVNDWSAIVWHDGGFHQSREYPELEIMDRVGGGDSFASGLIYGFLASNDPDKAVNYGAAHGALAMTTPGDTSMASLKEVEKVMGGGGARVVR</sequence>
<proteinExistence type="inferred from homology"/>
<evidence type="ECO:0000259" key="4">
    <source>
        <dbReference type="Pfam" id="PF00294"/>
    </source>
</evidence>
<keyword evidence="3 5" id="KW-0418">Kinase</keyword>
<accession>A0AAQ3QV02</accession>
<keyword evidence="6" id="KW-1185">Reference proteome</keyword>
<dbReference type="AlphaFoldDB" id="A0AAQ3QV02"/>
<dbReference type="KEGG" id="puo:RZN69_20455"/>
<evidence type="ECO:0000313" key="6">
    <source>
        <dbReference type="Proteomes" id="UP001304300"/>
    </source>
</evidence>
<dbReference type="SUPFAM" id="SSF53613">
    <property type="entry name" value="Ribokinase-like"/>
    <property type="match status" value="1"/>
</dbReference>
<gene>
    <name evidence="5" type="ORF">RZN69_20455</name>
</gene>
<dbReference type="InterPro" id="IPR029056">
    <property type="entry name" value="Ribokinase-like"/>
</dbReference>
<dbReference type="Proteomes" id="UP001304300">
    <property type="component" value="Chromosome"/>
</dbReference>
<reference evidence="5 6" key="1">
    <citation type="submission" date="2023-10" db="EMBL/GenBank/DDBJ databases">
        <title>Rubellicoccus peritrichatus gen. nov., sp. nov., isolated from an algae of coral reef tank.</title>
        <authorList>
            <person name="Luo J."/>
        </authorList>
    </citation>
    <scope>NUCLEOTIDE SEQUENCE [LARGE SCALE GENOMIC DNA]</scope>
    <source>
        <strain evidence="5 6">CR14</strain>
    </source>
</reference>
<dbReference type="Pfam" id="PF00294">
    <property type="entry name" value="PfkB"/>
    <property type="match status" value="1"/>
</dbReference>
<comment type="similarity">
    <text evidence="1">Belongs to the carbohydrate kinase PfkB family.</text>
</comment>
<evidence type="ECO:0000256" key="2">
    <source>
        <dbReference type="ARBA" id="ARBA00022679"/>
    </source>
</evidence>
<dbReference type="CDD" id="cd01166">
    <property type="entry name" value="KdgK"/>
    <property type="match status" value="1"/>
</dbReference>
<dbReference type="EMBL" id="CP136920">
    <property type="protein sequence ID" value="WOO40998.1"/>
    <property type="molecule type" value="Genomic_DNA"/>
</dbReference>
<dbReference type="PANTHER" id="PTHR43320:SF2">
    <property type="entry name" value="2-DEHYDRO-3-DEOXYGLUCONOKINASE_2-DEHYDRO-3-DEOXYGALACTONOKINASE"/>
    <property type="match status" value="1"/>
</dbReference>
<protein>
    <submittedName>
        <fullName evidence="5">Sugar kinase</fullName>
    </submittedName>
</protein>
<dbReference type="RefSeq" id="WP_317833311.1">
    <property type="nucleotide sequence ID" value="NZ_CP136920.1"/>
</dbReference>
<dbReference type="InterPro" id="IPR011611">
    <property type="entry name" value="PfkB_dom"/>
</dbReference>
<keyword evidence="2" id="KW-0808">Transferase</keyword>
<evidence type="ECO:0000256" key="3">
    <source>
        <dbReference type="ARBA" id="ARBA00022777"/>
    </source>
</evidence>
<dbReference type="InterPro" id="IPR052700">
    <property type="entry name" value="Carb_kinase_PfkB-like"/>
</dbReference>